<dbReference type="Pfam" id="PF01584">
    <property type="entry name" value="CheW"/>
    <property type="match status" value="1"/>
</dbReference>
<dbReference type="GO" id="GO:0005829">
    <property type="term" value="C:cytosol"/>
    <property type="evidence" value="ECO:0007669"/>
    <property type="project" value="TreeGrafter"/>
</dbReference>
<dbReference type="PANTHER" id="PTHR22617">
    <property type="entry name" value="CHEMOTAXIS SENSOR HISTIDINE KINASE-RELATED"/>
    <property type="match status" value="1"/>
</dbReference>
<gene>
    <name evidence="2" type="ORF">H9698_06015</name>
</gene>
<dbReference type="PANTHER" id="PTHR22617:SF23">
    <property type="entry name" value="CHEMOTAXIS PROTEIN CHEW"/>
    <property type="match status" value="1"/>
</dbReference>
<dbReference type="SUPFAM" id="SSF50341">
    <property type="entry name" value="CheW-like"/>
    <property type="match status" value="1"/>
</dbReference>
<dbReference type="InterPro" id="IPR036061">
    <property type="entry name" value="CheW-like_dom_sf"/>
</dbReference>
<dbReference type="PROSITE" id="PS50851">
    <property type="entry name" value="CHEW"/>
    <property type="match status" value="1"/>
</dbReference>
<dbReference type="SMART" id="SM00260">
    <property type="entry name" value="CheW"/>
    <property type="match status" value="1"/>
</dbReference>
<dbReference type="GO" id="GO:0007165">
    <property type="term" value="P:signal transduction"/>
    <property type="evidence" value="ECO:0007669"/>
    <property type="project" value="InterPro"/>
</dbReference>
<proteinExistence type="predicted"/>
<dbReference type="EMBL" id="DWWA01000029">
    <property type="protein sequence ID" value="HJC72331.1"/>
    <property type="molecule type" value="Genomic_DNA"/>
</dbReference>
<organism evidence="2 3">
    <name type="scientific">Candidatus Ruthenibacterium merdavium</name>
    <dbReference type="NCBI Taxonomy" id="2838752"/>
    <lineage>
        <taxon>Bacteria</taxon>
        <taxon>Bacillati</taxon>
        <taxon>Bacillota</taxon>
        <taxon>Clostridia</taxon>
        <taxon>Eubacteriales</taxon>
        <taxon>Oscillospiraceae</taxon>
        <taxon>Ruthenibacterium</taxon>
    </lineage>
</organism>
<evidence type="ECO:0000313" key="2">
    <source>
        <dbReference type="EMBL" id="HJC72331.1"/>
    </source>
</evidence>
<dbReference type="GO" id="GO:0006935">
    <property type="term" value="P:chemotaxis"/>
    <property type="evidence" value="ECO:0007669"/>
    <property type="project" value="InterPro"/>
</dbReference>
<accession>A0A9D2Q4P1</accession>
<feature type="domain" description="CheW-like" evidence="1">
    <location>
        <begin position="19"/>
        <end position="159"/>
    </location>
</feature>
<protein>
    <submittedName>
        <fullName evidence="2">Chemotaxis protein CheW</fullName>
    </submittedName>
</protein>
<sequence length="163" mass="18025">MDTNQNFAELTEKEESELEGKYLTFWTDGQLFAIPIANVMQIVQMQEITEIPEFPMYAKGVIDLRGKMIPVMDLRLRLGKMEATYDAHTCIIVMNFNDANVGLIVDSVDEVAPIDEESISPSPSIGSGVASQFLKGLAKNSRGVILLLSLEQVLGDNFYSAFA</sequence>
<reference evidence="2" key="1">
    <citation type="journal article" date="2021" name="PeerJ">
        <title>Extensive microbial diversity within the chicken gut microbiome revealed by metagenomics and culture.</title>
        <authorList>
            <person name="Gilroy R."/>
            <person name="Ravi A."/>
            <person name="Getino M."/>
            <person name="Pursley I."/>
            <person name="Horton D.L."/>
            <person name="Alikhan N.F."/>
            <person name="Baker D."/>
            <person name="Gharbi K."/>
            <person name="Hall N."/>
            <person name="Watson M."/>
            <person name="Adriaenssens E.M."/>
            <person name="Foster-Nyarko E."/>
            <person name="Jarju S."/>
            <person name="Secka A."/>
            <person name="Antonio M."/>
            <person name="Oren A."/>
            <person name="Chaudhuri R.R."/>
            <person name="La Ragione R."/>
            <person name="Hildebrand F."/>
            <person name="Pallen M.J."/>
        </authorList>
    </citation>
    <scope>NUCLEOTIDE SEQUENCE</scope>
    <source>
        <strain evidence="2">5933</strain>
    </source>
</reference>
<dbReference type="AlphaFoldDB" id="A0A9D2Q4P1"/>
<evidence type="ECO:0000313" key="3">
    <source>
        <dbReference type="Proteomes" id="UP000823918"/>
    </source>
</evidence>
<name>A0A9D2Q4P1_9FIRM</name>
<dbReference type="InterPro" id="IPR039315">
    <property type="entry name" value="CheW"/>
</dbReference>
<evidence type="ECO:0000259" key="1">
    <source>
        <dbReference type="PROSITE" id="PS50851"/>
    </source>
</evidence>
<reference evidence="2" key="2">
    <citation type="submission" date="2021-04" db="EMBL/GenBank/DDBJ databases">
        <authorList>
            <person name="Gilroy R."/>
        </authorList>
    </citation>
    <scope>NUCLEOTIDE SEQUENCE</scope>
    <source>
        <strain evidence="2">5933</strain>
    </source>
</reference>
<comment type="caution">
    <text evidence="2">The sequence shown here is derived from an EMBL/GenBank/DDBJ whole genome shotgun (WGS) entry which is preliminary data.</text>
</comment>
<dbReference type="InterPro" id="IPR002545">
    <property type="entry name" value="CheW-lke_dom"/>
</dbReference>
<dbReference type="Gene3D" id="2.40.50.180">
    <property type="entry name" value="CheA-289, Domain 4"/>
    <property type="match status" value="1"/>
</dbReference>
<dbReference type="Gene3D" id="2.30.30.40">
    <property type="entry name" value="SH3 Domains"/>
    <property type="match status" value="1"/>
</dbReference>
<dbReference type="Proteomes" id="UP000823918">
    <property type="component" value="Unassembled WGS sequence"/>
</dbReference>